<organism evidence="6 7">
    <name type="scientific">Actinoalloteichus caeruleus DSM 43889</name>
    <dbReference type="NCBI Taxonomy" id="1120930"/>
    <lineage>
        <taxon>Bacteria</taxon>
        <taxon>Bacillati</taxon>
        <taxon>Actinomycetota</taxon>
        <taxon>Actinomycetes</taxon>
        <taxon>Pseudonocardiales</taxon>
        <taxon>Pseudonocardiaceae</taxon>
        <taxon>Actinoalloteichus</taxon>
        <taxon>Actinoalloteichus cyanogriseus</taxon>
    </lineage>
</organism>
<evidence type="ECO:0000313" key="6">
    <source>
        <dbReference type="EMBL" id="MCP2332091.1"/>
    </source>
</evidence>
<evidence type="ECO:0000256" key="4">
    <source>
        <dbReference type="SAM" id="MobiDB-lite"/>
    </source>
</evidence>
<evidence type="ECO:0000259" key="5">
    <source>
        <dbReference type="Pfam" id="PF00291"/>
    </source>
</evidence>
<reference evidence="6 7" key="1">
    <citation type="submission" date="2013-07" db="EMBL/GenBank/DDBJ databases">
        <authorList>
            <consortium name="DOE Joint Genome Institute"/>
            <person name="Reeve W."/>
            <person name="Huntemann M."/>
            <person name="Han J."/>
            <person name="Chen A."/>
            <person name="Kyrpides N."/>
            <person name="Mavromatis K."/>
            <person name="Markowitz V."/>
            <person name="Palaniappan K."/>
            <person name="Ivanova N."/>
            <person name="Schaumberg A."/>
            <person name="Pati A."/>
            <person name="Liolios K."/>
            <person name="Nordberg H.P."/>
            <person name="Cantor M.N."/>
            <person name="Hua S.X."/>
            <person name="Woyke T."/>
        </authorList>
    </citation>
    <scope>NUCLEOTIDE SEQUENCE [LARGE SCALE GENOMIC DNA]</scope>
    <source>
        <strain evidence="6 7">DSM 43889</strain>
    </source>
</reference>
<dbReference type="Pfam" id="PF00291">
    <property type="entry name" value="PALP"/>
    <property type="match status" value="1"/>
</dbReference>
<comment type="caution">
    <text evidence="6">The sequence shown here is derived from an EMBL/GenBank/DDBJ whole genome shotgun (WGS) entry which is preliminary data.</text>
</comment>
<keyword evidence="3" id="KW-0456">Lyase</keyword>
<feature type="domain" description="Tryptophan synthase beta chain-like PALP" evidence="5">
    <location>
        <begin position="37"/>
        <end position="312"/>
    </location>
</feature>
<dbReference type="PANTHER" id="PTHR48078:SF6">
    <property type="entry name" value="L-THREONINE DEHYDRATASE CATABOLIC TDCB"/>
    <property type="match status" value="1"/>
</dbReference>
<dbReference type="PROSITE" id="PS00165">
    <property type="entry name" value="DEHYDRATASE_SER_THR"/>
    <property type="match status" value="1"/>
</dbReference>
<dbReference type="InterPro" id="IPR001926">
    <property type="entry name" value="TrpB-like_PALP"/>
</dbReference>
<proteinExistence type="predicted"/>
<sequence length="321" mass="32862">MSTSQSAGHRASASRPARSGPVPTREMVWAAASRMRPYLRRTPLLRVEVDGRPLVLKLEHQQLTGSFKLRGALNALLAGDRPRRVVTASGGNHGLGVATAARLLGVPAEVYVPTTVPDGKARRIEATGATLVRHGDRYAEAAAAAVLAASGEGVRYVPAYDDPEVVVGQGTVAAEVVADLPEVDTVAVAAGGGGLAAGTVLAVGPERTVVAAEPVGCASLGHALEAGEPVDAPVNSVASSALGATRVGDHPFAVLGSAENLRSALVEDARLLAARDRLWEEFRIAAEPAAAVPFAAWLDGDVPGRLPCVVVCGANTDWAPA</sequence>
<dbReference type="Gene3D" id="3.40.50.1100">
    <property type="match status" value="2"/>
</dbReference>
<dbReference type="NCBIfam" id="NF006094">
    <property type="entry name" value="PRK08246.1"/>
    <property type="match status" value="1"/>
</dbReference>
<dbReference type="InterPro" id="IPR000634">
    <property type="entry name" value="Ser/Thr_deHydtase_PyrdxlP-BS"/>
</dbReference>
<evidence type="ECO:0000256" key="1">
    <source>
        <dbReference type="ARBA" id="ARBA00001933"/>
    </source>
</evidence>
<name>A0ABT1JHT6_ACTCY</name>
<evidence type="ECO:0000256" key="2">
    <source>
        <dbReference type="ARBA" id="ARBA00022898"/>
    </source>
</evidence>
<accession>A0ABT1JHT6</accession>
<comment type="cofactor">
    <cofactor evidence="1">
        <name>pyridoxal 5'-phosphate</name>
        <dbReference type="ChEBI" id="CHEBI:597326"/>
    </cofactor>
</comment>
<dbReference type="PANTHER" id="PTHR48078">
    <property type="entry name" value="THREONINE DEHYDRATASE, MITOCHONDRIAL-RELATED"/>
    <property type="match status" value="1"/>
</dbReference>
<dbReference type="InterPro" id="IPR050147">
    <property type="entry name" value="Ser/Thr_Dehydratase"/>
</dbReference>
<gene>
    <name evidence="6" type="ORF">G443_002361</name>
</gene>
<evidence type="ECO:0000313" key="7">
    <source>
        <dbReference type="Proteomes" id="UP000791080"/>
    </source>
</evidence>
<dbReference type="Proteomes" id="UP000791080">
    <property type="component" value="Unassembled WGS sequence"/>
</dbReference>
<protein>
    <submittedName>
        <fullName evidence="6">L-threonine ammonia-lyase</fullName>
    </submittedName>
</protein>
<feature type="region of interest" description="Disordered" evidence="4">
    <location>
        <begin position="1"/>
        <end position="24"/>
    </location>
</feature>
<dbReference type="InterPro" id="IPR036052">
    <property type="entry name" value="TrpB-like_PALP_sf"/>
</dbReference>
<keyword evidence="2" id="KW-0663">Pyridoxal phosphate</keyword>
<dbReference type="EMBL" id="AUBJ02000001">
    <property type="protein sequence ID" value="MCP2332091.1"/>
    <property type="molecule type" value="Genomic_DNA"/>
</dbReference>
<keyword evidence="7" id="KW-1185">Reference proteome</keyword>
<evidence type="ECO:0000256" key="3">
    <source>
        <dbReference type="ARBA" id="ARBA00023239"/>
    </source>
</evidence>
<dbReference type="SUPFAM" id="SSF53686">
    <property type="entry name" value="Tryptophan synthase beta subunit-like PLP-dependent enzymes"/>
    <property type="match status" value="1"/>
</dbReference>
<reference evidence="6 7" key="2">
    <citation type="submission" date="2022-06" db="EMBL/GenBank/DDBJ databases">
        <title>Genomic Encyclopedia of Type Strains, Phase I: the one thousand microbial genomes (KMG-I) project.</title>
        <authorList>
            <person name="Kyrpides N."/>
        </authorList>
    </citation>
    <scope>NUCLEOTIDE SEQUENCE [LARGE SCALE GENOMIC DNA]</scope>
    <source>
        <strain evidence="6 7">DSM 43889</strain>
    </source>
</reference>